<evidence type="ECO:0000256" key="1">
    <source>
        <dbReference type="SAM" id="MobiDB-lite"/>
    </source>
</evidence>
<reference evidence="2" key="1">
    <citation type="journal article" date="2019" name="Sci. Rep.">
        <title>Draft genome of Tanacetum cinerariifolium, the natural source of mosquito coil.</title>
        <authorList>
            <person name="Yamashiro T."/>
            <person name="Shiraishi A."/>
            <person name="Satake H."/>
            <person name="Nakayama K."/>
        </authorList>
    </citation>
    <scope>NUCLEOTIDE SEQUENCE</scope>
</reference>
<gene>
    <name evidence="2" type="ORF">Tci_920478</name>
</gene>
<feature type="compositionally biased region" description="Basic and acidic residues" evidence="1">
    <location>
        <begin position="92"/>
        <end position="115"/>
    </location>
</feature>
<feature type="region of interest" description="Disordered" evidence="1">
    <location>
        <begin position="64"/>
        <end position="115"/>
    </location>
</feature>
<accession>A0A699WNV7</accession>
<dbReference type="AlphaFoldDB" id="A0A699WNV7"/>
<sequence length="115" mass="12383">DLDHANKVLSMHEEESEPAELQEVVDIVTIAKIITKVVTAASTTIIDADVLIRAATTAAASKLTAAPSRRTNRVVIRDHEESSTTTSTIIHSESKSKDNGKGILVEEPKPLKKQA</sequence>
<organism evidence="2">
    <name type="scientific">Tanacetum cinerariifolium</name>
    <name type="common">Dalmatian daisy</name>
    <name type="synonym">Chrysanthemum cinerariifolium</name>
    <dbReference type="NCBI Taxonomy" id="118510"/>
    <lineage>
        <taxon>Eukaryota</taxon>
        <taxon>Viridiplantae</taxon>
        <taxon>Streptophyta</taxon>
        <taxon>Embryophyta</taxon>
        <taxon>Tracheophyta</taxon>
        <taxon>Spermatophyta</taxon>
        <taxon>Magnoliopsida</taxon>
        <taxon>eudicotyledons</taxon>
        <taxon>Gunneridae</taxon>
        <taxon>Pentapetalae</taxon>
        <taxon>asterids</taxon>
        <taxon>campanulids</taxon>
        <taxon>Asterales</taxon>
        <taxon>Asteraceae</taxon>
        <taxon>Asteroideae</taxon>
        <taxon>Anthemideae</taxon>
        <taxon>Anthemidinae</taxon>
        <taxon>Tanacetum</taxon>
    </lineage>
</organism>
<name>A0A699WNV7_TANCI</name>
<protein>
    <submittedName>
        <fullName evidence="2">Uncharacterized protein</fullName>
    </submittedName>
</protein>
<comment type="caution">
    <text evidence="2">The sequence shown here is derived from an EMBL/GenBank/DDBJ whole genome shotgun (WGS) entry which is preliminary data.</text>
</comment>
<dbReference type="EMBL" id="BKCJ011723684">
    <property type="protein sequence ID" value="GFD48509.1"/>
    <property type="molecule type" value="Genomic_DNA"/>
</dbReference>
<proteinExistence type="predicted"/>
<feature type="non-terminal residue" evidence="2">
    <location>
        <position position="1"/>
    </location>
</feature>
<evidence type="ECO:0000313" key="2">
    <source>
        <dbReference type="EMBL" id="GFD48509.1"/>
    </source>
</evidence>